<dbReference type="InterPro" id="IPR035901">
    <property type="entry name" value="GIY-YIG_endonuc_sf"/>
</dbReference>
<evidence type="ECO:0000313" key="2">
    <source>
        <dbReference type="EMBL" id="SOC06479.1"/>
    </source>
</evidence>
<dbReference type="AlphaFoldDB" id="A0A285SFW5"/>
<proteinExistence type="predicted"/>
<dbReference type="Pfam" id="PF01541">
    <property type="entry name" value="GIY-YIG"/>
    <property type="match status" value="1"/>
</dbReference>
<keyword evidence="3" id="KW-1185">Reference proteome</keyword>
<organism evidence="2 3">
    <name type="scientific">Ureibacillus xyleni</name>
    <dbReference type="NCBI Taxonomy" id="614648"/>
    <lineage>
        <taxon>Bacteria</taxon>
        <taxon>Bacillati</taxon>
        <taxon>Bacillota</taxon>
        <taxon>Bacilli</taxon>
        <taxon>Bacillales</taxon>
        <taxon>Caryophanaceae</taxon>
        <taxon>Ureibacillus</taxon>
    </lineage>
</organism>
<dbReference type="EMBL" id="OBMQ01000004">
    <property type="protein sequence ID" value="SOC06479.1"/>
    <property type="molecule type" value="Genomic_DNA"/>
</dbReference>
<dbReference type="PROSITE" id="PS50164">
    <property type="entry name" value="GIY_YIG"/>
    <property type="match status" value="1"/>
</dbReference>
<dbReference type="SUPFAM" id="SSF82771">
    <property type="entry name" value="GIY-YIG endonuclease"/>
    <property type="match status" value="1"/>
</dbReference>
<accession>A0A285SFW5</accession>
<dbReference type="Gene3D" id="3.40.1440.10">
    <property type="entry name" value="GIY-YIG endonuclease"/>
    <property type="match status" value="1"/>
</dbReference>
<feature type="domain" description="GIY-YIG" evidence="1">
    <location>
        <begin position="52"/>
        <end position="136"/>
    </location>
</feature>
<gene>
    <name evidence="2" type="ORF">SAMN05880501_104289</name>
</gene>
<dbReference type="OrthoDB" id="2991622at2"/>
<protein>
    <submittedName>
        <fullName evidence="2">GIY-YIG catalytic domain-containing protein</fullName>
    </submittedName>
</protein>
<name>A0A285SFW5_9BACL</name>
<evidence type="ECO:0000313" key="3">
    <source>
        <dbReference type="Proteomes" id="UP000219636"/>
    </source>
</evidence>
<dbReference type="Proteomes" id="UP000219636">
    <property type="component" value="Unassembled WGS sequence"/>
</dbReference>
<sequence length="140" mass="16969">MMRKEIEELLKKEGYYPLTTSLWNSFNFEQTRPNNCQEFENNINIIESHLQNQKGVYVYENASKEIVYIGKGKPIKKRIKSHYNKLLKEKDADNRDTFFINNQGTMKIYWKEIEEDDEREVIEHLLSYLVKPKYKKWRAI</sequence>
<dbReference type="RefSeq" id="WP_097073235.1">
    <property type="nucleotide sequence ID" value="NZ_OBMQ01000004.1"/>
</dbReference>
<dbReference type="InterPro" id="IPR000305">
    <property type="entry name" value="GIY-YIG_endonuc"/>
</dbReference>
<reference evidence="3" key="1">
    <citation type="submission" date="2017-08" db="EMBL/GenBank/DDBJ databases">
        <authorList>
            <person name="Varghese N."/>
            <person name="Submissions S."/>
        </authorList>
    </citation>
    <scope>NUCLEOTIDE SEQUENCE [LARGE SCALE GENOMIC DNA]</scope>
    <source>
        <strain evidence="3">JC22</strain>
    </source>
</reference>
<evidence type="ECO:0000259" key="1">
    <source>
        <dbReference type="PROSITE" id="PS50164"/>
    </source>
</evidence>